<feature type="coiled-coil region" evidence="1">
    <location>
        <begin position="341"/>
        <end position="368"/>
    </location>
</feature>
<gene>
    <name evidence="3" type="ORF">Tci_032841</name>
</gene>
<comment type="caution">
    <text evidence="3">The sequence shown here is derived from an EMBL/GenBank/DDBJ whole genome shotgun (WGS) entry which is preliminary data.</text>
</comment>
<accession>A0A6L2LGF0</accession>
<evidence type="ECO:0000256" key="2">
    <source>
        <dbReference type="SAM" id="MobiDB-lite"/>
    </source>
</evidence>
<name>A0A6L2LGF0_TANCI</name>
<evidence type="ECO:0008006" key="4">
    <source>
        <dbReference type="Google" id="ProtNLM"/>
    </source>
</evidence>
<dbReference type="AlphaFoldDB" id="A0A6L2LGF0"/>
<feature type="compositionally biased region" description="Basic and acidic residues" evidence="2">
    <location>
        <begin position="637"/>
        <end position="657"/>
    </location>
</feature>
<protein>
    <recommendedName>
        <fullName evidence="4">Synaptobrevin, longin-like domain protein</fullName>
    </recommendedName>
</protein>
<feature type="region of interest" description="Disordered" evidence="2">
    <location>
        <begin position="406"/>
        <end position="431"/>
    </location>
</feature>
<evidence type="ECO:0000313" key="3">
    <source>
        <dbReference type="EMBL" id="GEU60863.1"/>
    </source>
</evidence>
<organism evidence="3">
    <name type="scientific">Tanacetum cinerariifolium</name>
    <name type="common">Dalmatian daisy</name>
    <name type="synonym">Chrysanthemum cinerariifolium</name>
    <dbReference type="NCBI Taxonomy" id="118510"/>
    <lineage>
        <taxon>Eukaryota</taxon>
        <taxon>Viridiplantae</taxon>
        <taxon>Streptophyta</taxon>
        <taxon>Embryophyta</taxon>
        <taxon>Tracheophyta</taxon>
        <taxon>Spermatophyta</taxon>
        <taxon>Magnoliopsida</taxon>
        <taxon>eudicotyledons</taxon>
        <taxon>Gunneridae</taxon>
        <taxon>Pentapetalae</taxon>
        <taxon>asterids</taxon>
        <taxon>campanulids</taxon>
        <taxon>Asterales</taxon>
        <taxon>Asteraceae</taxon>
        <taxon>Asteroideae</taxon>
        <taxon>Anthemideae</taxon>
        <taxon>Anthemidinae</taxon>
        <taxon>Tanacetum</taxon>
    </lineage>
</organism>
<keyword evidence="1" id="KW-0175">Coiled coil</keyword>
<reference evidence="3" key="1">
    <citation type="journal article" date="2019" name="Sci. Rep.">
        <title>Draft genome of Tanacetum cinerariifolium, the natural source of mosquito coil.</title>
        <authorList>
            <person name="Yamashiro T."/>
            <person name="Shiraishi A."/>
            <person name="Satake H."/>
            <person name="Nakayama K."/>
        </authorList>
    </citation>
    <scope>NUCLEOTIDE SEQUENCE</scope>
</reference>
<feature type="region of interest" description="Disordered" evidence="2">
    <location>
        <begin position="637"/>
        <end position="665"/>
    </location>
</feature>
<sequence>MVMILEKYEQNIDFHQIVDFVGASHIRYALTFNPTIYVSYIRQFWSTARIDTTDEGTKILATVDGILRTVTESLIKRNLKLNDEERLSSLPDTELFENLTLMGYNISPNQKFTFQKGFNEFSSNIATALVCLATNRTYNFSKMIFDGLVENVNNKVSKFLMYPRARIAQSLALSPVADEPASPMRDVSQGEACPTDSGFVADQDRANIAKTSTLPHESTSRVTSLAADKGSINLSGDDASIKGRRLDEEEVATKRVSSDTEEIRLDEGEVVAERVSDDTEEMAIVLIKMDAASVLSSGGVQVVPTAAAVAPANVSISTGSGVVPTTSTTISTATPIFATATTFARELEEELEREAQRMNAQIARDEEIAKIHAEEELQQMIEVTPIPTVTSSETTPLRQYTQRARIAQSSALPPVANEPASPMRDVSQGEACPTDSGFVADQDTANIAKTSTLPNESTSRVTSLAVDEGTQALEITELKARVKFLEDRQGEGINLSGDDAPIKRRRLDEGEVATERVSDDIEEIRWDEREVEIERVSDDTEEMATVLMTMDAASILSSGGVQVVPTTAQLPLLIKTRTKKQKRDFYMAVIRNNLGWKVKDFKGMYFEEVEAKFKTVWKQMEDFIPIGSKEEGERIKRKGLNLEHESAKKQKTSKDVPEEAMSPEEVTKEKVNEMIQLVPIEEVYAEALQVKHPIIDWRVYTEEQKSYWKITRLGGIDWKLYDSCGVHHVTSTDKEIFMLVEKDYPLRKGLALVMICYKLQVENFSQMANDLVLKIYKIANSLRQQGD</sequence>
<evidence type="ECO:0000256" key="1">
    <source>
        <dbReference type="SAM" id="Coils"/>
    </source>
</evidence>
<proteinExistence type="predicted"/>
<dbReference type="EMBL" id="BKCJ010004407">
    <property type="protein sequence ID" value="GEU60863.1"/>
    <property type="molecule type" value="Genomic_DNA"/>
</dbReference>